<feature type="transmembrane region" description="Helical" evidence="6">
    <location>
        <begin position="7"/>
        <end position="31"/>
    </location>
</feature>
<evidence type="ECO:0000256" key="4">
    <source>
        <dbReference type="ARBA" id="ARBA00022989"/>
    </source>
</evidence>
<keyword evidence="2" id="KW-1003">Cell membrane</keyword>
<keyword evidence="3 6" id="KW-0812">Transmembrane</keyword>
<comment type="caution">
    <text evidence="7">The sequence shown here is derived from an EMBL/GenBank/DDBJ whole genome shotgun (WGS) entry which is preliminary data.</text>
</comment>
<gene>
    <name evidence="7" type="ORF">ACFODK_04910</name>
</gene>
<organism evidence="7 8">
    <name type="scientific">Alteraurantiacibacter lauratis</name>
    <dbReference type="NCBI Taxonomy" id="2054627"/>
    <lineage>
        <taxon>Bacteria</taxon>
        <taxon>Pseudomonadati</taxon>
        <taxon>Pseudomonadota</taxon>
        <taxon>Alphaproteobacteria</taxon>
        <taxon>Sphingomonadales</taxon>
        <taxon>Erythrobacteraceae</taxon>
        <taxon>Alteraurantiacibacter</taxon>
    </lineage>
</organism>
<proteinExistence type="predicted"/>
<sequence>MKIARNAALNVTGDLSPIITALISVPLFLAVLGQERYGVLVLVWTITGYLGFLDLGLGLATRYEMAKRSTVSAQHQFDVLWTSTLLSLGLGLLAALAMCLVAWLAFGSLVTMTPTIRAEVMSVLPWIGVIVALNILNGVMFGALSGQERFLAVSLMKLANSALSQFVPLFAVMWLGASLVWAVPASALGTFLLTLMLVPNAAAGFVGRLRPRFLQENVKQLFSYGLWSSGASFGRQMLSNGDRLFIGSLIGAASVALYTVPMSLMQRAATIPRAVTEVIFPRIAKAHPDELAHMARRVTAANMAFGTMLSTGAILVIHPFISIWINPRFADEVGIVAELAAITILSRTSFQVPAMILNASGRPRITMTILMWELLPFFAGIYVATLYFGAVGAVSAVLLRSFIDALLLSWRAGTLDRMSPILAQSILIVAAALTLARTIPQIDLWAILAKFGFILAICGWALWIAPDLRKLAAAIAQKTRPKRSV</sequence>
<keyword evidence="8" id="KW-1185">Reference proteome</keyword>
<protein>
    <submittedName>
        <fullName evidence="7">Oligosaccharide flippase family protein</fullName>
    </submittedName>
</protein>
<evidence type="ECO:0000313" key="7">
    <source>
        <dbReference type="EMBL" id="MFC3100228.1"/>
    </source>
</evidence>
<feature type="transmembrane region" description="Helical" evidence="6">
    <location>
        <begin position="126"/>
        <end position="146"/>
    </location>
</feature>
<evidence type="ECO:0000256" key="2">
    <source>
        <dbReference type="ARBA" id="ARBA00022475"/>
    </source>
</evidence>
<dbReference type="EMBL" id="JBHRSU010000004">
    <property type="protein sequence ID" value="MFC3100228.1"/>
    <property type="molecule type" value="Genomic_DNA"/>
</dbReference>
<feature type="transmembrane region" description="Helical" evidence="6">
    <location>
        <begin position="445"/>
        <end position="465"/>
    </location>
</feature>
<dbReference type="InterPro" id="IPR002797">
    <property type="entry name" value="Polysacc_synth"/>
</dbReference>
<dbReference type="PANTHER" id="PTHR30250">
    <property type="entry name" value="PST FAMILY PREDICTED COLANIC ACID TRANSPORTER"/>
    <property type="match status" value="1"/>
</dbReference>
<keyword evidence="5 6" id="KW-0472">Membrane</keyword>
<feature type="transmembrane region" description="Helical" evidence="6">
    <location>
        <begin position="377"/>
        <end position="399"/>
    </location>
</feature>
<evidence type="ECO:0000256" key="1">
    <source>
        <dbReference type="ARBA" id="ARBA00004651"/>
    </source>
</evidence>
<evidence type="ECO:0000256" key="6">
    <source>
        <dbReference type="SAM" id="Phobius"/>
    </source>
</evidence>
<feature type="transmembrane region" description="Helical" evidence="6">
    <location>
        <begin position="187"/>
        <end position="209"/>
    </location>
</feature>
<keyword evidence="4 6" id="KW-1133">Transmembrane helix</keyword>
<evidence type="ECO:0000256" key="5">
    <source>
        <dbReference type="ARBA" id="ARBA00023136"/>
    </source>
</evidence>
<evidence type="ECO:0000313" key="8">
    <source>
        <dbReference type="Proteomes" id="UP001595378"/>
    </source>
</evidence>
<dbReference type="RefSeq" id="WP_336918024.1">
    <property type="nucleotide sequence ID" value="NZ_JBANRN010000003.1"/>
</dbReference>
<dbReference type="Pfam" id="PF01943">
    <property type="entry name" value="Polysacc_synt"/>
    <property type="match status" value="1"/>
</dbReference>
<dbReference type="Proteomes" id="UP001595378">
    <property type="component" value="Unassembled WGS sequence"/>
</dbReference>
<name>A0ABV7EEF4_9SPHN</name>
<feature type="transmembrane region" description="Helical" evidence="6">
    <location>
        <begin position="420"/>
        <end position="439"/>
    </location>
</feature>
<feature type="transmembrane region" description="Helical" evidence="6">
    <location>
        <begin position="303"/>
        <end position="325"/>
    </location>
</feature>
<feature type="transmembrane region" description="Helical" evidence="6">
    <location>
        <begin position="37"/>
        <end position="59"/>
    </location>
</feature>
<feature type="transmembrane region" description="Helical" evidence="6">
    <location>
        <begin position="158"/>
        <end position="181"/>
    </location>
</feature>
<evidence type="ECO:0000256" key="3">
    <source>
        <dbReference type="ARBA" id="ARBA00022692"/>
    </source>
</evidence>
<dbReference type="InterPro" id="IPR050833">
    <property type="entry name" value="Poly_Biosynth_Transport"/>
</dbReference>
<feature type="transmembrane region" description="Helical" evidence="6">
    <location>
        <begin position="79"/>
        <end position="106"/>
    </location>
</feature>
<dbReference type="PANTHER" id="PTHR30250:SF26">
    <property type="entry name" value="PSMA PROTEIN"/>
    <property type="match status" value="1"/>
</dbReference>
<reference evidence="8" key="1">
    <citation type="journal article" date="2019" name="Int. J. Syst. Evol. Microbiol.">
        <title>The Global Catalogue of Microorganisms (GCM) 10K type strain sequencing project: providing services to taxonomists for standard genome sequencing and annotation.</title>
        <authorList>
            <consortium name="The Broad Institute Genomics Platform"/>
            <consortium name="The Broad Institute Genome Sequencing Center for Infectious Disease"/>
            <person name="Wu L."/>
            <person name="Ma J."/>
        </authorList>
    </citation>
    <scope>NUCLEOTIDE SEQUENCE [LARGE SCALE GENOMIC DNA]</scope>
    <source>
        <strain evidence="8">KCTC 52606</strain>
    </source>
</reference>
<accession>A0ABV7EEF4</accession>
<comment type="subcellular location">
    <subcellularLocation>
        <location evidence="1">Cell membrane</location>
        <topology evidence="1">Multi-pass membrane protein</topology>
    </subcellularLocation>
</comment>